<feature type="region of interest" description="Disordered" evidence="1">
    <location>
        <begin position="24"/>
        <end position="47"/>
    </location>
</feature>
<comment type="caution">
    <text evidence="2">The sequence shown here is derived from an EMBL/GenBank/DDBJ whole genome shotgun (WGS) entry which is preliminary data.</text>
</comment>
<protein>
    <submittedName>
        <fullName evidence="2">Uncharacterized protein</fullName>
    </submittedName>
</protein>
<name>A0AAD3TJ45_NEPGR</name>
<evidence type="ECO:0000256" key="1">
    <source>
        <dbReference type="SAM" id="MobiDB-lite"/>
    </source>
</evidence>
<dbReference type="AlphaFoldDB" id="A0AAD3TJ45"/>
<evidence type="ECO:0000313" key="2">
    <source>
        <dbReference type="EMBL" id="GMH30412.1"/>
    </source>
</evidence>
<evidence type="ECO:0000313" key="3">
    <source>
        <dbReference type="Proteomes" id="UP001279734"/>
    </source>
</evidence>
<sequence>MVSESLALTLCSPPFPDPNFPPLPAYHSHKPGHPSVSRNPVARASPGNPISLMPVPSIFTLYEPFEPPHPSPPPSSPSAIASPLFPTFLSSHVQSILANDSTAPILSTPGSPCGAAFEPVLGLTPSGLSSPPALDASRFAAEVPSLAGVD</sequence>
<accession>A0AAD3TJ45</accession>
<dbReference type="EMBL" id="BSYO01000038">
    <property type="protein sequence ID" value="GMH30412.1"/>
    <property type="molecule type" value="Genomic_DNA"/>
</dbReference>
<gene>
    <name evidence="2" type="ORF">Nepgr_032255</name>
</gene>
<dbReference type="Proteomes" id="UP001279734">
    <property type="component" value="Unassembled WGS sequence"/>
</dbReference>
<reference evidence="2" key="1">
    <citation type="submission" date="2023-05" db="EMBL/GenBank/DDBJ databases">
        <title>Nepenthes gracilis genome sequencing.</title>
        <authorList>
            <person name="Fukushima K."/>
        </authorList>
    </citation>
    <scope>NUCLEOTIDE SEQUENCE</scope>
    <source>
        <strain evidence="2">SING2019-196</strain>
    </source>
</reference>
<organism evidence="2 3">
    <name type="scientific">Nepenthes gracilis</name>
    <name type="common">Slender pitcher plant</name>
    <dbReference type="NCBI Taxonomy" id="150966"/>
    <lineage>
        <taxon>Eukaryota</taxon>
        <taxon>Viridiplantae</taxon>
        <taxon>Streptophyta</taxon>
        <taxon>Embryophyta</taxon>
        <taxon>Tracheophyta</taxon>
        <taxon>Spermatophyta</taxon>
        <taxon>Magnoliopsida</taxon>
        <taxon>eudicotyledons</taxon>
        <taxon>Gunneridae</taxon>
        <taxon>Pentapetalae</taxon>
        <taxon>Caryophyllales</taxon>
        <taxon>Nepenthaceae</taxon>
        <taxon>Nepenthes</taxon>
    </lineage>
</organism>
<keyword evidence="3" id="KW-1185">Reference proteome</keyword>
<proteinExistence type="predicted"/>